<dbReference type="Proteomes" id="UP001177670">
    <property type="component" value="Unassembled WGS sequence"/>
</dbReference>
<evidence type="ECO:0000313" key="1">
    <source>
        <dbReference type="EMBL" id="KAK1120472.1"/>
    </source>
</evidence>
<evidence type="ECO:0000313" key="2">
    <source>
        <dbReference type="Proteomes" id="UP001177670"/>
    </source>
</evidence>
<sequence length="132" mass="14775">MARSFHVALVVEFTFNLVHFGLKTIFVGVLSIPTVASDCHASVEAIYNISICQLHLANFNAHHGPMHDMVSTLNDCIHKSSNDRENAIILNGQIMGNVPIANHYNYRDKETEVKIVVLEGRHEGKQHLENES</sequence>
<organism evidence="1 2">
    <name type="scientific">Melipona bicolor</name>
    <dbReference type="NCBI Taxonomy" id="60889"/>
    <lineage>
        <taxon>Eukaryota</taxon>
        <taxon>Metazoa</taxon>
        <taxon>Ecdysozoa</taxon>
        <taxon>Arthropoda</taxon>
        <taxon>Hexapoda</taxon>
        <taxon>Insecta</taxon>
        <taxon>Pterygota</taxon>
        <taxon>Neoptera</taxon>
        <taxon>Endopterygota</taxon>
        <taxon>Hymenoptera</taxon>
        <taxon>Apocrita</taxon>
        <taxon>Aculeata</taxon>
        <taxon>Apoidea</taxon>
        <taxon>Anthophila</taxon>
        <taxon>Apidae</taxon>
        <taxon>Melipona</taxon>
    </lineage>
</organism>
<name>A0AA40KHH0_9HYME</name>
<proteinExistence type="predicted"/>
<keyword evidence="2" id="KW-1185">Reference proteome</keyword>
<dbReference type="AlphaFoldDB" id="A0AA40KHH0"/>
<gene>
    <name evidence="1" type="ORF">K0M31_012449</name>
</gene>
<accession>A0AA40KHH0</accession>
<comment type="caution">
    <text evidence="1">The sequence shown here is derived from an EMBL/GenBank/DDBJ whole genome shotgun (WGS) entry which is preliminary data.</text>
</comment>
<protein>
    <submittedName>
        <fullName evidence="1">Uncharacterized protein</fullName>
    </submittedName>
</protein>
<dbReference type="EMBL" id="JAHYIQ010000031">
    <property type="protein sequence ID" value="KAK1120472.1"/>
    <property type="molecule type" value="Genomic_DNA"/>
</dbReference>
<reference evidence="1" key="1">
    <citation type="submission" date="2021-10" db="EMBL/GenBank/DDBJ databases">
        <title>Melipona bicolor Genome sequencing and assembly.</title>
        <authorList>
            <person name="Araujo N.S."/>
            <person name="Arias M.C."/>
        </authorList>
    </citation>
    <scope>NUCLEOTIDE SEQUENCE</scope>
    <source>
        <strain evidence="1">USP_2M_L1-L4_2017</strain>
        <tissue evidence="1">Whole body</tissue>
    </source>
</reference>